<accession>A0A6G1CBJ2</accession>
<comment type="caution">
    <text evidence="1">The sequence shown here is derived from an EMBL/GenBank/DDBJ whole genome shotgun (WGS) entry which is preliminary data.</text>
</comment>
<organism evidence="1 2">
    <name type="scientific">Oryza meyeriana var. granulata</name>
    <dbReference type="NCBI Taxonomy" id="110450"/>
    <lineage>
        <taxon>Eukaryota</taxon>
        <taxon>Viridiplantae</taxon>
        <taxon>Streptophyta</taxon>
        <taxon>Embryophyta</taxon>
        <taxon>Tracheophyta</taxon>
        <taxon>Spermatophyta</taxon>
        <taxon>Magnoliopsida</taxon>
        <taxon>Liliopsida</taxon>
        <taxon>Poales</taxon>
        <taxon>Poaceae</taxon>
        <taxon>BOP clade</taxon>
        <taxon>Oryzoideae</taxon>
        <taxon>Oryzeae</taxon>
        <taxon>Oryzinae</taxon>
        <taxon>Oryza</taxon>
        <taxon>Oryza meyeriana</taxon>
    </lineage>
</organism>
<dbReference type="EMBL" id="SPHZ02000010">
    <property type="protein sequence ID" value="KAF0897003.1"/>
    <property type="molecule type" value="Genomic_DNA"/>
</dbReference>
<evidence type="ECO:0000313" key="2">
    <source>
        <dbReference type="Proteomes" id="UP000479710"/>
    </source>
</evidence>
<keyword evidence="2" id="KW-1185">Reference proteome</keyword>
<evidence type="ECO:0000313" key="1">
    <source>
        <dbReference type="EMBL" id="KAF0897003.1"/>
    </source>
</evidence>
<reference evidence="1 2" key="1">
    <citation type="submission" date="2019-11" db="EMBL/GenBank/DDBJ databases">
        <title>Whole genome sequence of Oryza granulata.</title>
        <authorList>
            <person name="Li W."/>
        </authorList>
    </citation>
    <scope>NUCLEOTIDE SEQUENCE [LARGE SCALE GENOMIC DNA]</scope>
    <source>
        <strain evidence="2">cv. Menghai</strain>
        <tissue evidence="1">Leaf</tissue>
    </source>
</reference>
<proteinExistence type="predicted"/>
<dbReference type="AlphaFoldDB" id="A0A6G1CBJ2"/>
<dbReference type="Proteomes" id="UP000479710">
    <property type="component" value="Unassembled WGS sequence"/>
</dbReference>
<gene>
    <name evidence="1" type="ORF">E2562_031307</name>
</gene>
<protein>
    <submittedName>
        <fullName evidence="1">Uncharacterized protein</fullName>
    </submittedName>
</protein>
<sequence>MSNSNKWLIIGTMSNETIIHNHKDSIMLKLIVQLHNLLNKQLKKEEIDRFAAIKEKKQDNDEQSF</sequence>
<name>A0A6G1CBJ2_9ORYZ</name>